<keyword evidence="2 5" id="KW-0547">Nucleotide-binding</keyword>
<evidence type="ECO:0000256" key="4">
    <source>
        <dbReference type="ARBA" id="ARBA00023212"/>
    </source>
</evidence>
<accession>A0A8C4R4Z7</accession>
<dbReference type="Pfam" id="PF00225">
    <property type="entry name" value="Kinesin"/>
    <property type="match status" value="1"/>
</dbReference>
<comment type="subcellular location">
    <subcellularLocation>
        <location evidence="1">Cytoplasm</location>
        <location evidence="1">Cytoskeleton</location>
    </subcellularLocation>
</comment>
<evidence type="ECO:0000256" key="6">
    <source>
        <dbReference type="RuleBase" id="RU000394"/>
    </source>
</evidence>
<evidence type="ECO:0000256" key="5">
    <source>
        <dbReference type="PROSITE-ProRule" id="PRU00283"/>
    </source>
</evidence>
<evidence type="ECO:0000313" key="11">
    <source>
        <dbReference type="Proteomes" id="UP000694388"/>
    </source>
</evidence>
<keyword evidence="6" id="KW-0493">Microtubule</keyword>
<dbReference type="Ensembl" id="ENSEBUT00000025008.1">
    <property type="protein sequence ID" value="ENSEBUP00000024432.1"/>
    <property type="gene ID" value="ENSEBUG00000015071.1"/>
</dbReference>
<evidence type="ECO:0000256" key="8">
    <source>
        <dbReference type="SAM" id="SignalP"/>
    </source>
</evidence>
<dbReference type="AlphaFoldDB" id="A0A8C4R4Z7"/>
<dbReference type="SUPFAM" id="SSF52540">
    <property type="entry name" value="P-loop containing nucleoside triphosphate hydrolases"/>
    <property type="match status" value="1"/>
</dbReference>
<sequence length="382" mass="43198">MLMDSLLLCTVFAYGATGAGKTHTMMGTKDEPGLMCLTLEELFQCVEQRQGDKSCTIAMSYLEVYNEQLSDLLVSNGPLTVYEDPQKGVGVKNLSIHKPKSVEELLQMLEKGNQNRTQHPTDTNASSSRSHALLQIYLKQEEHDPSLKHNVLISKLSLIDLAGSERALDTKNSGQRMREGATINCSLLALGNCINALADSKSKKQHIPYRNSKLTRLLKDTLGGNCQTIMVAAISPSSASYEETYNTLNYASRAKDIKYMLKSNVLHSEKHIGRYFKAYKDLKEEVAALKEKLSSYKVEREMEPIQPSVTNEPCSAQTLQLQKTMQNLFKQRCSLHRDRLHAQTRLKEMELRAYLRERDQERIRIFCSEESLDKVTFGFCSK</sequence>
<protein>
    <recommendedName>
        <fullName evidence="6">Kinesin-like protein</fullName>
    </recommendedName>
</protein>
<organism evidence="10 11">
    <name type="scientific">Eptatretus burgeri</name>
    <name type="common">Inshore hagfish</name>
    <dbReference type="NCBI Taxonomy" id="7764"/>
    <lineage>
        <taxon>Eukaryota</taxon>
        <taxon>Metazoa</taxon>
        <taxon>Chordata</taxon>
        <taxon>Craniata</taxon>
        <taxon>Vertebrata</taxon>
        <taxon>Cyclostomata</taxon>
        <taxon>Myxini</taxon>
        <taxon>Myxiniformes</taxon>
        <taxon>Myxinidae</taxon>
        <taxon>Eptatretinae</taxon>
        <taxon>Eptatretus</taxon>
    </lineage>
</organism>
<feature type="binding site" evidence="5">
    <location>
        <begin position="15"/>
        <end position="22"/>
    </location>
    <ligand>
        <name>ATP</name>
        <dbReference type="ChEBI" id="CHEBI:30616"/>
    </ligand>
</feature>
<dbReference type="OMA" id="CYTIMIA"/>
<proteinExistence type="inferred from homology"/>
<keyword evidence="8" id="KW-0732">Signal</keyword>
<keyword evidence="5 6" id="KW-0505">Motor protein</keyword>
<dbReference type="Proteomes" id="UP000694388">
    <property type="component" value="Unplaced"/>
</dbReference>
<dbReference type="InterPro" id="IPR036961">
    <property type="entry name" value="Kinesin_motor_dom_sf"/>
</dbReference>
<keyword evidence="11" id="KW-1185">Reference proteome</keyword>
<keyword evidence="4" id="KW-0963">Cytoplasm</keyword>
<keyword evidence="7" id="KW-0175">Coiled coil</keyword>
<dbReference type="PRINTS" id="PR00380">
    <property type="entry name" value="KINESINHEAVY"/>
</dbReference>
<dbReference type="PANTHER" id="PTHR47968:SF65">
    <property type="entry name" value="KINESIN MOTOR DOMAIN-CONTAINING PROTEIN"/>
    <property type="match status" value="1"/>
</dbReference>
<evidence type="ECO:0000259" key="9">
    <source>
        <dbReference type="PROSITE" id="PS50067"/>
    </source>
</evidence>
<dbReference type="Ensembl" id="ENSEBUT00000025030.1">
    <property type="protein sequence ID" value="ENSEBUP00000024454.1"/>
    <property type="gene ID" value="ENSEBUG00000015071.1"/>
</dbReference>
<dbReference type="InterPro" id="IPR001752">
    <property type="entry name" value="Kinesin_motor_dom"/>
</dbReference>
<dbReference type="GeneTree" id="ENSGT00940000169309"/>
<dbReference type="GO" id="GO:0007018">
    <property type="term" value="P:microtubule-based movement"/>
    <property type="evidence" value="ECO:0007669"/>
    <property type="project" value="InterPro"/>
</dbReference>
<reference evidence="10" key="1">
    <citation type="submission" date="2025-05" db="UniProtKB">
        <authorList>
            <consortium name="Ensembl"/>
        </authorList>
    </citation>
    <scope>IDENTIFICATION</scope>
</reference>
<feature type="coiled-coil region" evidence="7">
    <location>
        <begin position="272"/>
        <end position="299"/>
    </location>
</feature>
<evidence type="ECO:0000256" key="3">
    <source>
        <dbReference type="ARBA" id="ARBA00022840"/>
    </source>
</evidence>
<dbReference type="InterPro" id="IPR027417">
    <property type="entry name" value="P-loop_NTPase"/>
</dbReference>
<dbReference type="PROSITE" id="PS50067">
    <property type="entry name" value="KINESIN_MOTOR_2"/>
    <property type="match status" value="1"/>
</dbReference>
<dbReference type="InterPro" id="IPR019821">
    <property type="entry name" value="Kinesin_motor_CS"/>
</dbReference>
<comment type="similarity">
    <text evidence="5 6">Belongs to the TRAFAC class myosin-kinesin ATPase superfamily. Kinesin family.</text>
</comment>
<dbReference type="PROSITE" id="PS00411">
    <property type="entry name" value="KINESIN_MOTOR_1"/>
    <property type="match status" value="1"/>
</dbReference>
<dbReference type="SMART" id="SM00129">
    <property type="entry name" value="KISc"/>
    <property type="match status" value="1"/>
</dbReference>
<evidence type="ECO:0000256" key="1">
    <source>
        <dbReference type="ARBA" id="ARBA00004245"/>
    </source>
</evidence>
<dbReference type="GO" id="GO:0005524">
    <property type="term" value="F:ATP binding"/>
    <property type="evidence" value="ECO:0007669"/>
    <property type="project" value="UniProtKB-UniRule"/>
</dbReference>
<feature type="domain" description="Kinesin motor" evidence="9">
    <location>
        <begin position="1"/>
        <end position="257"/>
    </location>
</feature>
<keyword evidence="3 5" id="KW-0067">ATP-binding</keyword>
<keyword evidence="4" id="KW-0206">Cytoskeleton</keyword>
<name>A0A8C4R4Z7_EPTBU</name>
<dbReference type="Gene3D" id="3.40.850.10">
    <property type="entry name" value="Kinesin motor domain"/>
    <property type="match status" value="1"/>
</dbReference>
<evidence type="ECO:0000256" key="7">
    <source>
        <dbReference type="SAM" id="Coils"/>
    </source>
</evidence>
<feature type="chain" id="PRO_5044680583" description="Kinesin-like protein" evidence="8">
    <location>
        <begin position="19"/>
        <end position="382"/>
    </location>
</feature>
<dbReference type="GO" id="GO:0005874">
    <property type="term" value="C:microtubule"/>
    <property type="evidence" value="ECO:0007669"/>
    <property type="project" value="UniProtKB-KW"/>
</dbReference>
<evidence type="ECO:0000256" key="2">
    <source>
        <dbReference type="ARBA" id="ARBA00022741"/>
    </source>
</evidence>
<dbReference type="GO" id="GO:0008017">
    <property type="term" value="F:microtubule binding"/>
    <property type="evidence" value="ECO:0007669"/>
    <property type="project" value="InterPro"/>
</dbReference>
<dbReference type="InterPro" id="IPR027640">
    <property type="entry name" value="Kinesin-like_fam"/>
</dbReference>
<dbReference type="Ensembl" id="ENSEBUT00000025056.1">
    <property type="protein sequence ID" value="ENSEBUP00000024480.1"/>
    <property type="gene ID" value="ENSEBUG00000015071.1"/>
</dbReference>
<feature type="signal peptide" evidence="8">
    <location>
        <begin position="1"/>
        <end position="18"/>
    </location>
</feature>
<evidence type="ECO:0000313" key="10">
    <source>
        <dbReference type="Ensembl" id="ENSEBUP00000024432.1"/>
    </source>
</evidence>
<dbReference type="PANTHER" id="PTHR47968">
    <property type="entry name" value="CENTROMERE PROTEIN E"/>
    <property type="match status" value="1"/>
</dbReference>
<dbReference type="GO" id="GO:0003777">
    <property type="term" value="F:microtubule motor activity"/>
    <property type="evidence" value="ECO:0007669"/>
    <property type="project" value="InterPro"/>
</dbReference>